<accession>A0A3G8YR60</accession>
<gene>
    <name evidence="1" type="ORF">EHF33_15020</name>
</gene>
<dbReference type="EMBL" id="CP034184">
    <property type="protein sequence ID" value="AZI44211.1"/>
    <property type="molecule type" value="Genomic_DNA"/>
</dbReference>
<organism evidence="1 2">
    <name type="scientific">Deinococcus psychrotolerans</name>
    <dbReference type="NCBI Taxonomy" id="2489213"/>
    <lineage>
        <taxon>Bacteria</taxon>
        <taxon>Thermotogati</taxon>
        <taxon>Deinococcota</taxon>
        <taxon>Deinococci</taxon>
        <taxon>Deinococcales</taxon>
        <taxon>Deinococcaceae</taxon>
        <taxon>Deinococcus</taxon>
    </lineage>
</organism>
<evidence type="ECO:0000313" key="1">
    <source>
        <dbReference type="EMBL" id="AZI44211.1"/>
    </source>
</evidence>
<keyword evidence="2" id="KW-1185">Reference proteome</keyword>
<protein>
    <submittedName>
        <fullName evidence="1">Uncharacterized protein</fullName>
    </submittedName>
</protein>
<dbReference type="Proteomes" id="UP000276417">
    <property type="component" value="Chromosome 2"/>
</dbReference>
<evidence type="ECO:0000313" key="2">
    <source>
        <dbReference type="Proteomes" id="UP000276417"/>
    </source>
</evidence>
<reference evidence="1 2" key="1">
    <citation type="submission" date="2018-11" db="EMBL/GenBank/DDBJ databases">
        <title>Deinococcus shelandsis sp. nov., isolated from South Shetland Islands soil of Antarctica.</title>
        <authorList>
            <person name="Tian J."/>
        </authorList>
    </citation>
    <scope>NUCLEOTIDE SEQUENCE [LARGE SCALE GENOMIC DNA]</scope>
    <source>
        <strain evidence="1 2">S14-83T</strain>
    </source>
</reference>
<dbReference type="KEGG" id="dph:EHF33_15020"/>
<dbReference type="AlphaFoldDB" id="A0A3G8YR60"/>
<proteinExistence type="predicted"/>
<dbReference type="RefSeq" id="WP_124873630.1">
    <property type="nucleotide sequence ID" value="NZ_CP034184.1"/>
</dbReference>
<sequence length="77" mass="8607">MNCLRVAVCRLRVSLGHPGSVVTDQRRYRLAQAVLECADTFQFTESLACAQRSATAQQRLSGYERALSHYSGDYLPL</sequence>
<name>A0A3G8YR60_9DEIO</name>